<proteinExistence type="predicted"/>
<protein>
    <submittedName>
        <fullName evidence="1">Uncharacterized protein</fullName>
    </submittedName>
</protein>
<sequence length="47" mass="5394">MVRIPFFQILVYENFRSIKNCLPLSHPRPIQPHQGVDAPPPARCPRG</sequence>
<accession>A0A182D3K0</accession>
<dbReference type="AlphaFoldDB" id="A0A182D3K0"/>
<reference evidence="1" key="1">
    <citation type="journal article" date="2015" name="Genome Announc.">
        <title>Complete Genome Sequence of the Bacteriochlorophyll b-Producing Photosynthetic Bacterium Blastochloris viridis.</title>
        <authorList>
            <person name="Tsukatani Y."/>
            <person name="Hirose Y."/>
            <person name="Harada J."/>
            <person name="Misawa N."/>
            <person name="Mori K."/>
            <person name="Inoue K."/>
            <person name="Tamiaki H."/>
        </authorList>
    </citation>
    <scope>NUCLEOTIDE SEQUENCE [LARGE SCALE GENOMIC DNA]</scope>
    <source>
        <strain evidence="1">DSM 133</strain>
    </source>
</reference>
<evidence type="ECO:0000313" key="1">
    <source>
        <dbReference type="EMBL" id="BAR99995.1"/>
    </source>
</evidence>
<dbReference type="EMBL" id="AP014854">
    <property type="protein sequence ID" value="BAR99995.1"/>
    <property type="molecule type" value="Genomic_DNA"/>
</dbReference>
<name>A0A182D3K0_BLAVI</name>
<gene>
    <name evidence="1" type="ORF">BV133_2402</name>
</gene>
<organism evidence="1">
    <name type="scientific">Blastochloris viridis</name>
    <name type="common">Rhodopseudomonas viridis</name>
    <dbReference type="NCBI Taxonomy" id="1079"/>
    <lineage>
        <taxon>Bacteria</taxon>
        <taxon>Pseudomonadati</taxon>
        <taxon>Pseudomonadota</taxon>
        <taxon>Alphaproteobacteria</taxon>
        <taxon>Hyphomicrobiales</taxon>
        <taxon>Blastochloridaceae</taxon>
        <taxon>Blastochloris</taxon>
    </lineage>
</organism>